<dbReference type="Gene3D" id="3.40.640.10">
    <property type="entry name" value="Type I PLP-dependent aspartate aminotransferase-like (Major domain)"/>
    <property type="match status" value="1"/>
</dbReference>
<dbReference type="PANTHER" id="PTHR43643">
    <property type="entry name" value="HISTIDINOL-PHOSPHATE AMINOTRANSFERASE 2"/>
    <property type="match status" value="1"/>
</dbReference>
<evidence type="ECO:0000256" key="3">
    <source>
        <dbReference type="ARBA" id="ARBA00022898"/>
    </source>
</evidence>
<feature type="domain" description="Aminotransferase class I/classII large" evidence="4">
    <location>
        <begin position="19"/>
        <end position="313"/>
    </location>
</feature>
<comment type="caution">
    <text evidence="5">The sequence shown here is derived from an EMBL/GenBank/DDBJ whole genome shotgun (WGS) entry which is preliminary data.</text>
</comment>
<reference evidence="5" key="1">
    <citation type="journal article" date="2014" name="Int. J. Syst. Evol. Microbiol.">
        <title>Complete genome sequence of Corynebacterium casei LMG S-19264T (=DSM 44701T), isolated from a smear-ripened cheese.</title>
        <authorList>
            <consortium name="US DOE Joint Genome Institute (JGI-PGF)"/>
            <person name="Walter F."/>
            <person name="Albersmeier A."/>
            <person name="Kalinowski J."/>
            <person name="Ruckert C."/>
        </authorList>
    </citation>
    <scope>NUCLEOTIDE SEQUENCE</scope>
    <source>
        <strain evidence="5">CGMCC 4.7110</strain>
    </source>
</reference>
<keyword evidence="1 5" id="KW-0032">Aminotransferase</keyword>
<dbReference type="InterPro" id="IPR050106">
    <property type="entry name" value="HistidinolP_aminotransfase"/>
</dbReference>
<evidence type="ECO:0000256" key="1">
    <source>
        <dbReference type="ARBA" id="ARBA00022576"/>
    </source>
</evidence>
<sequence length="334" mass="36121">MSPAAERAIVEAAAAACGYPDDQSLGLRRKLAEELDVDIDNVLAGNGSSDVIYRLGAAMLELGDNVVMSKYSFNLLSIVTKMFGSELRAVEMDRYHHDLQAVLGAIDDRTKIVYVDLPNNPMGSDVADADFRRFVSRLPSHVLLVVDEAYLEFADPEYRHGTIDLIREGRNVMVVRTFSKSHGLAGVRAGYAVGLPEMIAGLAVAGLPFSVNTLAQAAAEAAVDDKDFLARTVELNRREREALCAHLDREGIAYVPSQTNFVAIDLGSRAGAVVRSLEQSGVIVRHLAGYGLENFIRVSLGTPEMNVRFIDALTRALGEPFSGIAAADVEVDAR</sequence>
<gene>
    <name evidence="5" type="primary">hisC2</name>
    <name evidence="5" type="ORF">GCM10011578_054660</name>
</gene>
<name>A0A917XG94_9ACTN</name>
<proteinExistence type="predicted"/>
<organism evidence="5 6">
    <name type="scientific">Streptomyces fuscichromogenes</name>
    <dbReference type="NCBI Taxonomy" id="1324013"/>
    <lineage>
        <taxon>Bacteria</taxon>
        <taxon>Bacillati</taxon>
        <taxon>Actinomycetota</taxon>
        <taxon>Actinomycetes</taxon>
        <taxon>Kitasatosporales</taxon>
        <taxon>Streptomycetaceae</taxon>
        <taxon>Streptomyces</taxon>
    </lineage>
</organism>
<evidence type="ECO:0000313" key="6">
    <source>
        <dbReference type="Proteomes" id="UP000653411"/>
    </source>
</evidence>
<dbReference type="Pfam" id="PF00155">
    <property type="entry name" value="Aminotran_1_2"/>
    <property type="match status" value="1"/>
</dbReference>
<dbReference type="InterPro" id="IPR015422">
    <property type="entry name" value="PyrdxlP-dep_Trfase_small"/>
</dbReference>
<dbReference type="InterPro" id="IPR015421">
    <property type="entry name" value="PyrdxlP-dep_Trfase_major"/>
</dbReference>
<protein>
    <submittedName>
        <fullName evidence="5">Histidinol-phosphate aminotransferase 2</fullName>
    </submittedName>
</protein>
<dbReference type="GO" id="GO:0030170">
    <property type="term" value="F:pyridoxal phosphate binding"/>
    <property type="evidence" value="ECO:0007669"/>
    <property type="project" value="InterPro"/>
</dbReference>
<dbReference type="EMBL" id="BMML01000013">
    <property type="protein sequence ID" value="GGN22766.1"/>
    <property type="molecule type" value="Genomic_DNA"/>
</dbReference>
<dbReference type="AlphaFoldDB" id="A0A917XG94"/>
<dbReference type="Proteomes" id="UP000653411">
    <property type="component" value="Unassembled WGS sequence"/>
</dbReference>
<evidence type="ECO:0000313" key="5">
    <source>
        <dbReference type="EMBL" id="GGN22766.1"/>
    </source>
</evidence>
<reference evidence="5" key="2">
    <citation type="submission" date="2020-09" db="EMBL/GenBank/DDBJ databases">
        <authorList>
            <person name="Sun Q."/>
            <person name="Zhou Y."/>
        </authorList>
    </citation>
    <scope>NUCLEOTIDE SEQUENCE</scope>
    <source>
        <strain evidence="5">CGMCC 4.7110</strain>
    </source>
</reference>
<dbReference type="Gene3D" id="3.90.1150.10">
    <property type="entry name" value="Aspartate Aminotransferase, domain 1"/>
    <property type="match status" value="1"/>
</dbReference>
<keyword evidence="6" id="KW-1185">Reference proteome</keyword>
<evidence type="ECO:0000259" key="4">
    <source>
        <dbReference type="Pfam" id="PF00155"/>
    </source>
</evidence>
<dbReference type="PANTHER" id="PTHR43643:SF3">
    <property type="entry name" value="HISTIDINOL-PHOSPHATE AMINOTRANSFERASE"/>
    <property type="match status" value="1"/>
</dbReference>
<keyword evidence="2" id="KW-0808">Transferase</keyword>
<dbReference type="SUPFAM" id="SSF53383">
    <property type="entry name" value="PLP-dependent transferases"/>
    <property type="match status" value="1"/>
</dbReference>
<dbReference type="InterPro" id="IPR004839">
    <property type="entry name" value="Aminotransferase_I/II_large"/>
</dbReference>
<dbReference type="InterPro" id="IPR015424">
    <property type="entry name" value="PyrdxlP-dep_Trfase"/>
</dbReference>
<dbReference type="GO" id="GO:0008483">
    <property type="term" value="F:transaminase activity"/>
    <property type="evidence" value="ECO:0007669"/>
    <property type="project" value="UniProtKB-KW"/>
</dbReference>
<evidence type="ECO:0000256" key="2">
    <source>
        <dbReference type="ARBA" id="ARBA00022679"/>
    </source>
</evidence>
<dbReference type="CDD" id="cd00609">
    <property type="entry name" value="AAT_like"/>
    <property type="match status" value="1"/>
</dbReference>
<accession>A0A917XG94</accession>
<keyword evidence="3" id="KW-0663">Pyridoxal phosphate</keyword>